<gene>
    <name evidence="1" type="ORF">L21SP3_00582</name>
</gene>
<keyword evidence="2" id="KW-1185">Reference proteome</keyword>
<protein>
    <submittedName>
        <fullName evidence="1">ABC-type uncharacterized transport system, auxiliary component</fullName>
    </submittedName>
</protein>
<dbReference type="KEGG" id="pbu:L21SP3_00582"/>
<name>A0A1Q2HMW9_9BACT</name>
<dbReference type="STRING" id="1940790.L21SP3_00582"/>
<proteinExistence type="predicted"/>
<dbReference type="OrthoDB" id="324832at2"/>
<accession>A0A1Q2HMW9</accession>
<evidence type="ECO:0000313" key="2">
    <source>
        <dbReference type="Proteomes" id="UP000188273"/>
    </source>
</evidence>
<dbReference type="PROSITE" id="PS51257">
    <property type="entry name" value="PROKAR_LIPOPROTEIN"/>
    <property type="match status" value="1"/>
</dbReference>
<dbReference type="Proteomes" id="UP000188273">
    <property type="component" value="Chromosome"/>
</dbReference>
<sequence>MRQLIIILTAAFMCGCASETMSVKDLYLLEPDLPEESLEAPELPINVGHFYTADAFDYKNFTYRKAEGVYEIDHYRKFISPKNSMVQSRLSQWLDSIGFNVQPENIKSEYIITGIINEFYADFENKPKPEAVIELKIFISTRNADPISSKTFKARKLIREADEKNTIDSWEQCLEEIFPEAAQFISNAVKARLDENQ</sequence>
<dbReference type="Gene3D" id="3.40.50.10610">
    <property type="entry name" value="ABC-type transport auxiliary lipoprotein component"/>
    <property type="match status" value="1"/>
</dbReference>
<organism evidence="1 2">
    <name type="scientific">Sedimentisphaera cyanobacteriorum</name>
    <dbReference type="NCBI Taxonomy" id="1940790"/>
    <lineage>
        <taxon>Bacteria</taxon>
        <taxon>Pseudomonadati</taxon>
        <taxon>Planctomycetota</taxon>
        <taxon>Phycisphaerae</taxon>
        <taxon>Sedimentisphaerales</taxon>
        <taxon>Sedimentisphaeraceae</taxon>
        <taxon>Sedimentisphaera</taxon>
    </lineage>
</organism>
<evidence type="ECO:0000313" key="1">
    <source>
        <dbReference type="EMBL" id="AQQ08792.1"/>
    </source>
</evidence>
<dbReference type="RefSeq" id="WP_077539263.1">
    <property type="nucleotide sequence ID" value="NZ_CP019633.1"/>
</dbReference>
<dbReference type="EMBL" id="CP019633">
    <property type="protein sequence ID" value="AQQ08792.1"/>
    <property type="molecule type" value="Genomic_DNA"/>
</dbReference>
<reference evidence="2" key="1">
    <citation type="submission" date="2017-02" db="EMBL/GenBank/DDBJ databases">
        <title>Comparative genomics and description of representatives of a novel lineage of planctomycetes thriving in anoxic sediments.</title>
        <authorList>
            <person name="Spring S."/>
            <person name="Bunk B."/>
            <person name="Sproer C."/>
            <person name="Klenk H.-P."/>
        </authorList>
    </citation>
    <scope>NUCLEOTIDE SEQUENCE [LARGE SCALE GENOMIC DNA]</scope>
    <source>
        <strain evidence="2">L21-RPul-D3</strain>
    </source>
</reference>
<dbReference type="AlphaFoldDB" id="A0A1Q2HMW9"/>
<dbReference type="SUPFAM" id="SSF159594">
    <property type="entry name" value="XCC0632-like"/>
    <property type="match status" value="1"/>
</dbReference>